<dbReference type="InterPro" id="IPR043502">
    <property type="entry name" value="DNA/RNA_pol_sf"/>
</dbReference>
<organism evidence="11">
    <name type="scientific">Ixodes ricinus</name>
    <name type="common">Common tick</name>
    <name type="synonym">Acarus ricinus</name>
    <dbReference type="NCBI Taxonomy" id="34613"/>
    <lineage>
        <taxon>Eukaryota</taxon>
        <taxon>Metazoa</taxon>
        <taxon>Ecdysozoa</taxon>
        <taxon>Arthropoda</taxon>
        <taxon>Chelicerata</taxon>
        <taxon>Arachnida</taxon>
        <taxon>Acari</taxon>
        <taxon>Parasitiformes</taxon>
        <taxon>Ixodida</taxon>
        <taxon>Ixodoidea</taxon>
        <taxon>Ixodidae</taxon>
        <taxon>Ixodinae</taxon>
        <taxon>Ixodes</taxon>
    </lineage>
</organism>
<feature type="region of interest" description="Disordered" evidence="8">
    <location>
        <begin position="967"/>
        <end position="1000"/>
    </location>
</feature>
<keyword evidence="5" id="KW-0255">Endonuclease</keyword>
<dbReference type="InterPro" id="IPR041588">
    <property type="entry name" value="Integrase_H2C2"/>
</dbReference>
<dbReference type="InterPro" id="IPR001584">
    <property type="entry name" value="Integrase_cat-core"/>
</dbReference>
<dbReference type="SUPFAM" id="SSF56672">
    <property type="entry name" value="DNA/RNA polymerases"/>
    <property type="match status" value="1"/>
</dbReference>
<dbReference type="PANTHER" id="PTHR37984">
    <property type="entry name" value="PROTEIN CBG26694"/>
    <property type="match status" value="1"/>
</dbReference>
<dbReference type="Pfam" id="PF00665">
    <property type="entry name" value="rve"/>
    <property type="match status" value="1"/>
</dbReference>
<dbReference type="PROSITE" id="PS50994">
    <property type="entry name" value="INTEGRASE"/>
    <property type="match status" value="1"/>
</dbReference>
<dbReference type="CDD" id="cd01647">
    <property type="entry name" value="RT_LTR"/>
    <property type="match status" value="1"/>
</dbReference>
<dbReference type="GO" id="GO:0003964">
    <property type="term" value="F:RNA-directed DNA polymerase activity"/>
    <property type="evidence" value="ECO:0007669"/>
    <property type="project" value="UniProtKB-KW"/>
</dbReference>
<evidence type="ECO:0000259" key="9">
    <source>
        <dbReference type="PROSITE" id="PS50878"/>
    </source>
</evidence>
<dbReference type="InterPro" id="IPR043128">
    <property type="entry name" value="Rev_trsase/Diguanyl_cyclase"/>
</dbReference>
<dbReference type="InterPro" id="IPR000477">
    <property type="entry name" value="RT_dom"/>
</dbReference>
<feature type="compositionally biased region" description="Basic residues" evidence="8">
    <location>
        <begin position="1050"/>
        <end position="1063"/>
    </location>
</feature>
<feature type="region of interest" description="Disordered" evidence="8">
    <location>
        <begin position="1015"/>
        <end position="1063"/>
    </location>
</feature>
<dbReference type="Pfam" id="PF17921">
    <property type="entry name" value="Integrase_H2C2"/>
    <property type="match status" value="1"/>
</dbReference>
<evidence type="ECO:0000259" key="10">
    <source>
        <dbReference type="PROSITE" id="PS50994"/>
    </source>
</evidence>
<evidence type="ECO:0000256" key="2">
    <source>
        <dbReference type="ARBA" id="ARBA00022679"/>
    </source>
</evidence>
<dbReference type="FunFam" id="3.30.70.270:FF:000063">
    <property type="entry name" value="Zinc knuckle domaincontaining protein"/>
    <property type="match status" value="1"/>
</dbReference>
<evidence type="ECO:0000256" key="8">
    <source>
        <dbReference type="SAM" id="MobiDB-lite"/>
    </source>
</evidence>
<dbReference type="FunFam" id="1.10.340.70:FF:000003">
    <property type="entry name" value="Protein CBG25708"/>
    <property type="match status" value="1"/>
</dbReference>
<dbReference type="InterPro" id="IPR036397">
    <property type="entry name" value="RNaseH_sf"/>
</dbReference>
<dbReference type="PANTHER" id="PTHR37984:SF12">
    <property type="entry name" value="RIBONUCLEASE H"/>
    <property type="match status" value="1"/>
</dbReference>
<dbReference type="InterPro" id="IPR012337">
    <property type="entry name" value="RNaseH-like_sf"/>
</dbReference>
<dbReference type="AlphaFoldDB" id="A0A147BIB8"/>
<feature type="compositionally biased region" description="Low complexity" evidence="8">
    <location>
        <begin position="1039"/>
        <end position="1049"/>
    </location>
</feature>
<dbReference type="EMBL" id="GEGO01004875">
    <property type="protein sequence ID" value="JAR90529.1"/>
    <property type="molecule type" value="Transcribed_RNA"/>
</dbReference>
<proteinExistence type="predicted"/>
<dbReference type="Gene3D" id="3.30.70.270">
    <property type="match status" value="2"/>
</dbReference>
<evidence type="ECO:0000256" key="6">
    <source>
        <dbReference type="ARBA" id="ARBA00022801"/>
    </source>
</evidence>
<dbReference type="Pfam" id="PF13650">
    <property type="entry name" value="Asp_protease_2"/>
    <property type="match status" value="1"/>
</dbReference>
<name>A0A147BIB8_IXORI</name>
<feature type="non-terminal residue" evidence="11">
    <location>
        <position position="1"/>
    </location>
</feature>
<keyword evidence="6" id="KW-0378">Hydrolase</keyword>
<dbReference type="Gene3D" id="3.10.10.10">
    <property type="entry name" value="HIV Type 1 Reverse Transcriptase, subunit A, domain 1"/>
    <property type="match status" value="1"/>
</dbReference>
<dbReference type="SUPFAM" id="SSF50630">
    <property type="entry name" value="Acid proteases"/>
    <property type="match status" value="1"/>
</dbReference>
<dbReference type="Gene3D" id="3.30.420.10">
    <property type="entry name" value="Ribonuclease H-like superfamily/Ribonuclease H"/>
    <property type="match status" value="1"/>
</dbReference>
<dbReference type="EC" id="2.7.7.49" evidence="1"/>
<feature type="domain" description="Integrase catalytic" evidence="10">
    <location>
        <begin position="730"/>
        <end position="880"/>
    </location>
</feature>
<dbReference type="GO" id="GO:0042575">
    <property type="term" value="C:DNA polymerase complex"/>
    <property type="evidence" value="ECO:0007669"/>
    <property type="project" value="UniProtKB-ARBA"/>
</dbReference>
<dbReference type="SUPFAM" id="SSF53098">
    <property type="entry name" value="Ribonuclease H-like"/>
    <property type="match status" value="1"/>
</dbReference>
<dbReference type="FunFam" id="3.10.20.370:FF:000001">
    <property type="entry name" value="Retrovirus-related Pol polyprotein from transposon 17.6-like protein"/>
    <property type="match status" value="1"/>
</dbReference>
<dbReference type="Gene3D" id="2.40.70.10">
    <property type="entry name" value="Acid Proteases"/>
    <property type="match status" value="1"/>
</dbReference>
<accession>A0A147BIB8</accession>
<dbReference type="CDD" id="cd09274">
    <property type="entry name" value="RNase_HI_RT_Ty3"/>
    <property type="match status" value="1"/>
</dbReference>
<dbReference type="Gene3D" id="1.10.340.70">
    <property type="match status" value="1"/>
</dbReference>
<evidence type="ECO:0000313" key="11">
    <source>
        <dbReference type="EMBL" id="JAR90529.1"/>
    </source>
</evidence>
<evidence type="ECO:0000256" key="3">
    <source>
        <dbReference type="ARBA" id="ARBA00022695"/>
    </source>
</evidence>
<feature type="domain" description="Reverse transcriptase" evidence="9">
    <location>
        <begin position="183"/>
        <end position="361"/>
    </location>
</feature>
<protein>
    <recommendedName>
        <fullName evidence="1">RNA-directed DNA polymerase</fullName>
        <ecNumber evidence="1">2.7.7.49</ecNumber>
    </recommendedName>
</protein>
<keyword evidence="4" id="KW-0540">Nuclease</keyword>
<dbReference type="GO" id="GO:0015074">
    <property type="term" value="P:DNA integration"/>
    <property type="evidence" value="ECO:0007669"/>
    <property type="project" value="InterPro"/>
</dbReference>
<dbReference type="GO" id="GO:0004519">
    <property type="term" value="F:endonuclease activity"/>
    <property type="evidence" value="ECO:0007669"/>
    <property type="project" value="UniProtKB-KW"/>
</dbReference>
<keyword evidence="7" id="KW-0695">RNA-directed DNA polymerase</keyword>
<reference evidence="11" key="1">
    <citation type="journal article" date="2018" name="PLoS Negl. Trop. Dis.">
        <title>Sialome diversity of ticks revealed by RNAseq of single tick salivary glands.</title>
        <authorList>
            <person name="Perner J."/>
            <person name="Kropackova S."/>
            <person name="Kopacek P."/>
            <person name="Ribeiro J.M."/>
        </authorList>
    </citation>
    <scope>NUCLEOTIDE SEQUENCE</scope>
    <source>
        <strain evidence="11">Siblings of single egg batch collected in Ceske Budejovice</strain>
        <tissue evidence="11">Salivary glands</tissue>
    </source>
</reference>
<dbReference type="InterPro" id="IPR021109">
    <property type="entry name" value="Peptidase_aspartic_dom_sf"/>
</dbReference>
<dbReference type="InterPro" id="IPR050951">
    <property type="entry name" value="Retrovirus_Pol_polyprotein"/>
</dbReference>
<evidence type="ECO:0000256" key="4">
    <source>
        <dbReference type="ARBA" id="ARBA00022722"/>
    </source>
</evidence>
<dbReference type="Pfam" id="PF00078">
    <property type="entry name" value="RVT_1"/>
    <property type="match status" value="1"/>
</dbReference>
<dbReference type="PROSITE" id="PS50878">
    <property type="entry name" value="RT_POL"/>
    <property type="match status" value="1"/>
</dbReference>
<evidence type="ECO:0000256" key="1">
    <source>
        <dbReference type="ARBA" id="ARBA00012493"/>
    </source>
</evidence>
<dbReference type="InterPro" id="IPR041373">
    <property type="entry name" value="RT_RNaseH"/>
</dbReference>
<feature type="compositionally biased region" description="Polar residues" evidence="8">
    <location>
        <begin position="1026"/>
        <end position="1038"/>
    </location>
</feature>
<evidence type="ECO:0000256" key="7">
    <source>
        <dbReference type="ARBA" id="ARBA00022918"/>
    </source>
</evidence>
<dbReference type="Pfam" id="PF17917">
    <property type="entry name" value="RT_RNaseH"/>
    <property type="match status" value="1"/>
</dbReference>
<dbReference type="GO" id="GO:0003676">
    <property type="term" value="F:nucleic acid binding"/>
    <property type="evidence" value="ECO:0007669"/>
    <property type="project" value="InterPro"/>
</dbReference>
<evidence type="ECO:0000256" key="5">
    <source>
        <dbReference type="ARBA" id="ARBA00022759"/>
    </source>
</evidence>
<dbReference type="FunFam" id="3.30.420.10:FF:000063">
    <property type="entry name" value="Retrovirus-related Pol polyprotein from transposon 297-like Protein"/>
    <property type="match status" value="1"/>
</dbReference>
<sequence length="1063" mass="118743">EAYDLWALQAAGPEPMRVEVAVNGVTLNMELDTGASVSTISERKFTELFPSATLEPSDVQLRSFFGDMKPVVGKLEATVKLGENERVLPLFVVKGPCPPLFGRSWMKEFKLGIVKPEVVNAVTSVEEAVSQFHEVFSEGLGTFDGVAAQITVQEGAKPRFFKPRVVPFALRDRVTEELQRMEREGVIRPVKTSEWAAPIVPVVKRDGRVRLCGDFKITVNPVTVLESYPIPRIEELFARLTGGVKFTKLDLKDAYQQVKLHEDSQKFVTINTPKGLYQFTRLPFGVSSAPALFQRAMENLLHDLDHVTVYFDDILVTGTNDSNHWANVCQVLERLKKAGLRLKLSKCEFMAAKVEYLGHIISSAGLQPNPTKTEAVLAAPMPRNVKELQSYLGLINFYRRFLPNLSDVLYPLNRLLGAGTRWCWTSEEEQAFQRSKKLLASAGVLAHFDPARPTVLITDASPCGLRAVLAQREASGEERPIAFASRSLAAAEKNYSQLDKEALGLVFGVTKFRQYLWGRPFEAITDHKPLLGLLASDKPVPESCSPRVLRWAVLLSEYRYKLSYRPGSHIAHADGLSHLPLPTTDFPVDCPAEVFMLAGLYPRVLSSTAVAEATARDPVVSRVREALWTGRRSDLGPEEKPYETRFTEMSVEGNCVLWGNRLLVPASLQRDVLRLLHESHPGISKMKAVARSHVWWPKIDDDIVAAVQECPTCQEQQRASRPIPVMPWPFPDRPWSRLHVDYAGPYRNTYFFIAVDAFSKWIEVFPVSTPSAEATITCLRAMFANQGLPDIVVSDNGPAFVSDTYATFLKKNGVRRILVPPYHPASNGAAERAVQTVKRKLQKAGPGDLRTQIARMLITYRSTPHEVTGCSPAELLLGRKMKTAMDLLRPDLRTMVQQKQIQQKIRCDKRTKPWIQAQPGDQVFARNFRPGPAWMPAVVTAQGTFSSDLQLADGRQWTRHHDHIRQANRLPQVDHSRHAGTAADIEKDPDIPGTVPDMSKTSEHVLAPDLSCQMPELSCPEVPAEEQQQPRAAGSTASPRQTTITTPPRRGTRVRRPVQRYSP</sequence>
<keyword evidence="2" id="KW-0808">Transferase</keyword>
<keyword evidence="3" id="KW-0548">Nucleotidyltransferase</keyword>